<dbReference type="InterPro" id="IPR013974">
    <property type="entry name" value="SAF"/>
</dbReference>
<dbReference type="Proteomes" id="UP000003880">
    <property type="component" value="Unassembled WGS sequence"/>
</dbReference>
<evidence type="ECO:0000259" key="8">
    <source>
        <dbReference type="SMART" id="SM00858"/>
    </source>
</evidence>
<proteinExistence type="inferred from homology"/>
<dbReference type="InterPro" id="IPR017585">
    <property type="entry name" value="SAF_FlgA"/>
</dbReference>
<evidence type="ECO:0000256" key="1">
    <source>
        <dbReference type="ARBA" id="ARBA00004418"/>
    </source>
</evidence>
<dbReference type="Pfam" id="PF13144">
    <property type="entry name" value="ChapFlgA"/>
    <property type="match status" value="1"/>
</dbReference>
<gene>
    <name evidence="9" type="primary">flgA</name>
    <name evidence="9" type="ORF">CIT292_08634</name>
</gene>
<evidence type="ECO:0000256" key="2">
    <source>
        <dbReference type="ARBA" id="ARBA00010474"/>
    </source>
</evidence>
<evidence type="ECO:0000313" key="9">
    <source>
        <dbReference type="EMBL" id="EFE08115.1"/>
    </source>
</evidence>
<dbReference type="PANTHER" id="PTHR36307:SF1">
    <property type="entry name" value="FLAGELLA BASAL BODY P-RING FORMATION PROTEIN FLGA"/>
    <property type="match status" value="1"/>
</dbReference>
<dbReference type="GO" id="GO:0044780">
    <property type="term" value="P:bacterial-type flagellum assembly"/>
    <property type="evidence" value="ECO:0007669"/>
    <property type="project" value="InterPro"/>
</dbReference>
<keyword evidence="9" id="KW-0282">Flagellum</keyword>
<protein>
    <recommendedName>
        <fullName evidence="3">Flagella basal body P-ring formation protein FlgA</fullName>
    </recommendedName>
</protein>
<comment type="function">
    <text evidence="6">Involved in the assembly process of the P-ring formation. It may associate with FlgF on the rod constituting a structure essential for the P-ring assembly or may act as a modulator protein for the P-ring assembly.</text>
</comment>
<dbReference type="EMBL" id="ABWL02000009">
    <property type="protein sequence ID" value="EFE08115.1"/>
    <property type="molecule type" value="Genomic_DNA"/>
</dbReference>
<dbReference type="NCBIfam" id="TIGR03170">
    <property type="entry name" value="flgA_cterm"/>
    <property type="match status" value="1"/>
</dbReference>
<dbReference type="SMART" id="SM00858">
    <property type="entry name" value="SAF"/>
    <property type="match status" value="1"/>
</dbReference>
<keyword evidence="9" id="KW-0969">Cilium</keyword>
<dbReference type="Gene3D" id="2.30.30.760">
    <property type="match status" value="1"/>
</dbReference>
<keyword evidence="5" id="KW-0574">Periplasm</keyword>
<feature type="signal peptide" evidence="7">
    <location>
        <begin position="1"/>
        <end position="35"/>
    </location>
</feature>
<accession>D4BDR6</accession>
<evidence type="ECO:0000256" key="4">
    <source>
        <dbReference type="ARBA" id="ARBA00022729"/>
    </source>
</evidence>
<dbReference type="eggNOG" id="COG1261">
    <property type="taxonomic scope" value="Bacteria"/>
</dbReference>
<dbReference type="PANTHER" id="PTHR36307">
    <property type="entry name" value="FLAGELLA BASAL BODY P-RING FORMATION PROTEIN FLGA"/>
    <property type="match status" value="1"/>
</dbReference>
<evidence type="ECO:0000256" key="5">
    <source>
        <dbReference type="ARBA" id="ARBA00022764"/>
    </source>
</evidence>
<dbReference type="AlphaFoldDB" id="D4BDR6"/>
<evidence type="ECO:0000313" key="10">
    <source>
        <dbReference type="Proteomes" id="UP000003880"/>
    </source>
</evidence>
<keyword evidence="4 7" id="KW-0732">Signal</keyword>
<comment type="similarity">
    <text evidence="2">Belongs to the FlgA family.</text>
</comment>
<dbReference type="HOGENOM" id="CLU_070510_1_0_6"/>
<evidence type="ECO:0000256" key="7">
    <source>
        <dbReference type="SAM" id="SignalP"/>
    </source>
</evidence>
<evidence type="ECO:0000256" key="3">
    <source>
        <dbReference type="ARBA" id="ARBA00014754"/>
    </source>
</evidence>
<comment type="subcellular location">
    <subcellularLocation>
        <location evidence="1">Periplasm</location>
    </subcellularLocation>
</comment>
<organism evidence="9 10">
    <name type="scientific">Citrobacter youngae ATCC 29220</name>
    <dbReference type="NCBI Taxonomy" id="500640"/>
    <lineage>
        <taxon>Bacteria</taxon>
        <taxon>Pseudomonadati</taxon>
        <taxon>Pseudomonadota</taxon>
        <taxon>Gammaproteobacteria</taxon>
        <taxon>Enterobacterales</taxon>
        <taxon>Enterobacteriaceae</taxon>
        <taxon>Citrobacter</taxon>
        <taxon>Citrobacter freundii complex</taxon>
    </lineage>
</organism>
<evidence type="ECO:0000256" key="6">
    <source>
        <dbReference type="ARBA" id="ARBA00025643"/>
    </source>
</evidence>
<comment type="caution">
    <text evidence="9">The sequence shown here is derived from an EMBL/GenBank/DDBJ whole genome shotgun (WGS) entry which is preliminary data.</text>
</comment>
<name>D4BDR6_9ENTR</name>
<dbReference type="CDD" id="cd11614">
    <property type="entry name" value="SAF_CpaB_FlgA_like"/>
    <property type="match status" value="1"/>
</dbReference>
<sequence length="260" mass="28443">MRNDFMRLPSYVRKLSFPFAAEIWLALCCVIPAHAAVHPIQHSARDQINAQVLSAASHEIDALARKQQWQDYRYTFNIYIPSAVSTSARCASTPQVTSSTSPEMALSRMNFVVSCPGSNGWQFNVAVRPDVSIPVVMPKSLIARDTVITADDLQLKKFNISNQREGLMTNMDEAIGLTSKRALQPGKPITRSELVLPVLVKRDQPVMIVSHMAGITASMPGVALKNGRKGEVIKIRNSSSQRIISGVVDDTGVVTTLAAQ</sequence>
<dbReference type="Gene3D" id="3.90.1210.10">
    <property type="entry name" value="Antifreeze-like/N-acetylneuraminic acid synthase C-terminal domain"/>
    <property type="match status" value="1"/>
</dbReference>
<reference evidence="9 10" key="1">
    <citation type="submission" date="2010-02" db="EMBL/GenBank/DDBJ databases">
        <authorList>
            <person name="Weinstock G."/>
            <person name="Sodergren E."/>
            <person name="Clifton S."/>
            <person name="Fulton L."/>
            <person name="Fulton B."/>
            <person name="Courtney L."/>
            <person name="Fronick C."/>
            <person name="Harrison M."/>
            <person name="Strong C."/>
            <person name="Farmer C."/>
            <person name="Delahaunty K."/>
            <person name="Markovic C."/>
            <person name="Hall O."/>
            <person name="Minx P."/>
            <person name="Tomlinson C."/>
            <person name="Mitreva M."/>
            <person name="Nelson J."/>
            <person name="Hou S."/>
            <person name="Wollam A."/>
            <person name="Pepin K.H."/>
            <person name="Johnson M."/>
            <person name="Bhonagiri V."/>
            <person name="Zhang X."/>
            <person name="Suruliraj S."/>
            <person name="Warren W."/>
            <person name="Chinwalla A."/>
            <person name="Mardis E.R."/>
            <person name="Wilson R.K."/>
        </authorList>
    </citation>
    <scope>NUCLEOTIDE SEQUENCE [LARGE SCALE GENOMIC DNA]</scope>
    <source>
        <strain evidence="9 10">ATCC 29220</strain>
    </source>
</reference>
<keyword evidence="9" id="KW-0966">Cell projection</keyword>
<dbReference type="InterPro" id="IPR039246">
    <property type="entry name" value="Flagellar_FlgA"/>
</dbReference>
<feature type="chain" id="PRO_5003054368" description="Flagella basal body P-ring formation protein FlgA" evidence="7">
    <location>
        <begin position="36"/>
        <end position="260"/>
    </location>
</feature>
<feature type="domain" description="SAF" evidence="8">
    <location>
        <begin position="133"/>
        <end position="195"/>
    </location>
</feature>
<dbReference type="GO" id="GO:0042597">
    <property type="term" value="C:periplasmic space"/>
    <property type="evidence" value="ECO:0007669"/>
    <property type="project" value="UniProtKB-SubCell"/>
</dbReference>